<evidence type="ECO:0000313" key="6">
    <source>
        <dbReference type="EMBL" id="MCR8630986.1"/>
    </source>
</evidence>
<dbReference type="SUPFAM" id="SSF55781">
    <property type="entry name" value="GAF domain-like"/>
    <property type="match status" value="1"/>
</dbReference>
<evidence type="ECO:0000259" key="5">
    <source>
        <dbReference type="PROSITE" id="PS51078"/>
    </source>
</evidence>
<protein>
    <submittedName>
        <fullName evidence="6">IclR family transcriptional regulator</fullName>
    </submittedName>
</protein>
<dbReference type="InterPro" id="IPR029016">
    <property type="entry name" value="GAF-like_dom_sf"/>
</dbReference>
<evidence type="ECO:0000256" key="3">
    <source>
        <dbReference type="ARBA" id="ARBA00023163"/>
    </source>
</evidence>
<feature type="domain" description="HTH iclR-type" evidence="4">
    <location>
        <begin position="5"/>
        <end position="68"/>
    </location>
</feature>
<keyword evidence="2" id="KW-0238">DNA-binding</keyword>
<evidence type="ECO:0000256" key="1">
    <source>
        <dbReference type="ARBA" id="ARBA00023015"/>
    </source>
</evidence>
<dbReference type="PANTHER" id="PTHR30136">
    <property type="entry name" value="HELIX-TURN-HELIX TRANSCRIPTIONAL REGULATOR, ICLR FAMILY"/>
    <property type="match status" value="1"/>
</dbReference>
<reference evidence="6 7" key="1">
    <citation type="submission" date="2022-08" db="EMBL/GenBank/DDBJ databases">
        <title>Paenibacillus endoradicis sp. nov., Paenibacillus radicibacter sp. nov and Paenibacillus pararadicis sp. nov., three cold-adapted plant growth-promoting bacteria isolated from root of Larix gmelinii in Great Khingan.</title>
        <authorList>
            <person name="Xue H."/>
        </authorList>
    </citation>
    <scope>NUCLEOTIDE SEQUENCE [LARGE SCALE GENOMIC DNA]</scope>
    <source>
        <strain evidence="6 7">N5-1-1-5</strain>
    </source>
</reference>
<dbReference type="Gene3D" id="1.10.10.10">
    <property type="entry name" value="Winged helix-like DNA-binding domain superfamily/Winged helix DNA-binding domain"/>
    <property type="match status" value="1"/>
</dbReference>
<dbReference type="Pfam" id="PF01614">
    <property type="entry name" value="IclR_C"/>
    <property type="match status" value="1"/>
</dbReference>
<gene>
    <name evidence="6" type="ORF">NV381_07200</name>
</gene>
<dbReference type="PROSITE" id="PS51078">
    <property type="entry name" value="ICLR_ED"/>
    <property type="match status" value="1"/>
</dbReference>
<dbReference type="Pfam" id="PF09339">
    <property type="entry name" value="HTH_IclR"/>
    <property type="match status" value="1"/>
</dbReference>
<evidence type="ECO:0000259" key="4">
    <source>
        <dbReference type="PROSITE" id="PS51077"/>
    </source>
</evidence>
<keyword evidence="1" id="KW-0805">Transcription regulation</keyword>
<evidence type="ECO:0000313" key="7">
    <source>
        <dbReference type="Proteomes" id="UP001300012"/>
    </source>
</evidence>
<dbReference type="EMBL" id="JANQBD010000004">
    <property type="protein sequence ID" value="MCR8630986.1"/>
    <property type="molecule type" value="Genomic_DNA"/>
</dbReference>
<keyword evidence="3" id="KW-0804">Transcription</keyword>
<dbReference type="SMART" id="SM00346">
    <property type="entry name" value="HTH_ICLR"/>
    <property type="match status" value="1"/>
</dbReference>
<name>A0ABT1YCT0_9BACL</name>
<dbReference type="InterPro" id="IPR036390">
    <property type="entry name" value="WH_DNA-bd_sf"/>
</dbReference>
<dbReference type="PANTHER" id="PTHR30136:SF24">
    <property type="entry name" value="HTH-TYPE TRANSCRIPTIONAL REPRESSOR ALLR"/>
    <property type="match status" value="1"/>
</dbReference>
<dbReference type="PROSITE" id="PS51077">
    <property type="entry name" value="HTH_ICLR"/>
    <property type="match status" value="1"/>
</dbReference>
<sequence length="267" mass="29155">MIKENKSAARTIDLLCLIQSRNAPLTLTEICDGLDIPKSSAFELVQTLTSKGFLEVDDERLKTYKLGLKLYQVGVSYLTGSDLHRIARPIMQQLADEHGATALLGMEDNGGLVYLDQVEPLTSVRTRTQLGSRAPMHSTGLGKALLAAYSDARIKQITGGGALLPQTEFSITKFDALMVELDHTRARGYSIDNRENDCDVISVSAAIYDWTHNATAALGFAALYAQTDENRIITLGKSITEAALTVSRKLGYVGTRLYEIDKDGKLV</sequence>
<dbReference type="InterPro" id="IPR036388">
    <property type="entry name" value="WH-like_DNA-bd_sf"/>
</dbReference>
<dbReference type="InterPro" id="IPR014757">
    <property type="entry name" value="Tscrpt_reg_IclR_C"/>
</dbReference>
<keyword evidence="7" id="KW-1185">Reference proteome</keyword>
<evidence type="ECO:0000256" key="2">
    <source>
        <dbReference type="ARBA" id="ARBA00023125"/>
    </source>
</evidence>
<organism evidence="6 7">
    <name type="scientific">Paenibacillus radicis</name>
    <name type="common">ex Xue et al. 2023</name>
    <dbReference type="NCBI Taxonomy" id="2972489"/>
    <lineage>
        <taxon>Bacteria</taxon>
        <taxon>Bacillati</taxon>
        <taxon>Bacillota</taxon>
        <taxon>Bacilli</taxon>
        <taxon>Bacillales</taxon>
        <taxon>Paenibacillaceae</taxon>
        <taxon>Paenibacillus</taxon>
    </lineage>
</organism>
<dbReference type="InterPro" id="IPR005471">
    <property type="entry name" value="Tscrpt_reg_IclR_N"/>
</dbReference>
<dbReference type="InterPro" id="IPR050707">
    <property type="entry name" value="HTH_MetabolicPath_Reg"/>
</dbReference>
<dbReference type="RefSeq" id="WP_258212590.1">
    <property type="nucleotide sequence ID" value="NZ_JANQBD010000004.1"/>
</dbReference>
<feature type="domain" description="IclR-ED" evidence="5">
    <location>
        <begin position="69"/>
        <end position="252"/>
    </location>
</feature>
<accession>A0ABT1YCT0</accession>
<dbReference type="SUPFAM" id="SSF46785">
    <property type="entry name" value="Winged helix' DNA-binding domain"/>
    <property type="match status" value="1"/>
</dbReference>
<dbReference type="Gene3D" id="3.30.450.40">
    <property type="match status" value="1"/>
</dbReference>
<dbReference type="Proteomes" id="UP001300012">
    <property type="component" value="Unassembled WGS sequence"/>
</dbReference>
<proteinExistence type="predicted"/>
<comment type="caution">
    <text evidence="6">The sequence shown here is derived from an EMBL/GenBank/DDBJ whole genome shotgun (WGS) entry which is preliminary data.</text>
</comment>